<keyword evidence="2" id="KW-1185">Reference proteome</keyword>
<dbReference type="EMBL" id="CP042997">
    <property type="protein sequence ID" value="QEH34603.1"/>
    <property type="molecule type" value="Genomic_DNA"/>
</dbReference>
<dbReference type="AlphaFoldDB" id="A0A5B9W216"/>
<protein>
    <recommendedName>
        <fullName evidence="3">RiboL-PSP-HEPN domain-containing protein</fullName>
    </recommendedName>
</protein>
<sequence>MPRDTSPRDLVAASGRVESTYLIRMWAEFETTLRSYHRRTTGDLGSQIRTRNLIDWTAGVRRGRAISTDVRDDVHEVREYRNFLVHERDDQATPAAVTIEEARKRLNTLLHCLPDQW</sequence>
<organism evidence="1 2">
    <name type="scientific">Aquisphaera giovannonii</name>
    <dbReference type="NCBI Taxonomy" id="406548"/>
    <lineage>
        <taxon>Bacteria</taxon>
        <taxon>Pseudomonadati</taxon>
        <taxon>Planctomycetota</taxon>
        <taxon>Planctomycetia</taxon>
        <taxon>Isosphaerales</taxon>
        <taxon>Isosphaeraceae</taxon>
        <taxon>Aquisphaera</taxon>
    </lineage>
</organism>
<dbReference type="Proteomes" id="UP000324233">
    <property type="component" value="Chromosome"/>
</dbReference>
<proteinExistence type="predicted"/>
<evidence type="ECO:0000313" key="2">
    <source>
        <dbReference type="Proteomes" id="UP000324233"/>
    </source>
</evidence>
<dbReference type="KEGG" id="agv:OJF2_31440"/>
<name>A0A5B9W216_9BACT</name>
<accession>A0A5B9W216</accession>
<reference evidence="1 2" key="1">
    <citation type="submission" date="2019-08" db="EMBL/GenBank/DDBJ databases">
        <title>Deep-cultivation of Planctomycetes and their phenomic and genomic characterization uncovers novel biology.</title>
        <authorList>
            <person name="Wiegand S."/>
            <person name="Jogler M."/>
            <person name="Boedeker C."/>
            <person name="Pinto D."/>
            <person name="Vollmers J."/>
            <person name="Rivas-Marin E."/>
            <person name="Kohn T."/>
            <person name="Peeters S.H."/>
            <person name="Heuer A."/>
            <person name="Rast P."/>
            <person name="Oberbeckmann S."/>
            <person name="Bunk B."/>
            <person name="Jeske O."/>
            <person name="Meyerdierks A."/>
            <person name="Storesund J.E."/>
            <person name="Kallscheuer N."/>
            <person name="Luecker S."/>
            <person name="Lage O.M."/>
            <person name="Pohl T."/>
            <person name="Merkel B.J."/>
            <person name="Hornburger P."/>
            <person name="Mueller R.-W."/>
            <person name="Bruemmer F."/>
            <person name="Labrenz M."/>
            <person name="Spormann A.M."/>
            <person name="Op den Camp H."/>
            <person name="Overmann J."/>
            <person name="Amann R."/>
            <person name="Jetten M.S.M."/>
            <person name="Mascher T."/>
            <person name="Medema M.H."/>
            <person name="Devos D.P."/>
            <person name="Kaster A.-K."/>
            <person name="Ovreas L."/>
            <person name="Rohde M."/>
            <person name="Galperin M.Y."/>
            <person name="Jogler C."/>
        </authorList>
    </citation>
    <scope>NUCLEOTIDE SEQUENCE [LARGE SCALE GENOMIC DNA]</scope>
    <source>
        <strain evidence="1 2">OJF2</strain>
    </source>
</reference>
<evidence type="ECO:0000313" key="1">
    <source>
        <dbReference type="EMBL" id="QEH34603.1"/>
    </source>
</evidence>
<gene>
    <name evidence="1" type="ORF">OJF2_31440</name>
</gene>
<evidence type="ECO:0008006" key="3">
    <source>
        <dbReference type="Google" id="ProtNLM"/>
    </source>
</evidence>